<dbReference type="PANTHER" id="PTHR21562">
    <property type="entry name" value="NOTUM-RELATED"/>
    <property type="match status" value="1"/>
</dbReference>
<dbReference type="GO" id="GO:0003676">
    <property type="term" value="F:nucleic acid binding"/>
    <property type="evidence" value="ECO:0007669"/>
    <property type="project" value="InterPro"/>
</dbReference>
<evidence type="ECO:0000259" key="7">
    <source>
        <dbReference type="PROSITE" id="PS50879"/>
    </source>
</evidence>
<evidence type="ECO:0000256" key="6">
    <source>
        <dbReference type="SAM" id="Phobius"/>
    </source>
</evidence>
<dbReference type="GO" id="GO:0009505">
    <property type="term" value="C:plant-type cell wall"/>
    <property type="evidence" value="ECO:0007669"/>
    <property type="project" value="TreeGrafter"/>
</dbReference>
<keyword evidence="6" id="KW-1133">Transmembrane helix</keyword>
<evidence type="ECO:0000256" key="4">
    <source>
        <dbReference type="ARBA" id="ARBA00022512"/>
    </source>
</evidence>
<evidence type="ECO:0000256" key="3">
    <source>
        <dbReference type="ARBA" id="ARBA00005784"/>
    </source>
</evidence>
<evidence type="ECO:0000256" key="1">
    <source>
        <dbReference type="ARBA" id="ARBA00003534"/>
    </source>
</evidence>
<keyword evidence="5" id="KW-0961">Cell wall biogenesis/degradation</keyword>
<organism evidence="8 9">
    <name type="scientific">Arabidopsis thaliana x Arabidopsis arenosa</name>
    <dbReference type="NCBI Taxonomy" id="1240361"/>
    <lineage>
        <taxon>Eukaryota</taxon>
        <taxon>Viridiplantae</taxon>
        <taxon>Streptophyta</taxon>
        <taxon>Embryophyta</taxon>
        <taxon>Tracheophyta</taxon>
        <taxon>Spermatophyta</taxon>
        <taxon>Magnoliopsida</taxon>
        <taxon>eudicotyledons</taxon>
        <taxon>Gunneridae</taxon>
        <taxon>Pentapetalae</taxon>
        <taxon>rosids</taxon>
        <taxon>malvids</taxon>
        <taxon>Brassicales</taxon>
        <taxon>Brassicaceae</taxon>
        <taxon>Camelineae</taxon>
        <taxon>Arabidopsis</taxon>
    </lineage>
</organism>
<comment type="subcellular location">
    <subcellularLocation>
        <location evidence="2">Secreted</location>
        <location evidence="2">Cell wall</location>
    </subcellularLocation>
</comment>
<name>A0A8T2FVD5_9BRAS</name>
<dbReference type="Pfam" id="PF13456">
    <property type="entry name" value="RVT_3"/>
    <property type="match status" value="1"/>
</dbReference>
<accession>A0A8T2FVD5</accession>
<proteinExistence type="inferred from homology"/>
<dbReference type="GO" id="GO:0004523">
    <property type="term" value="F:RNA-DNA hybrid ribonuclease activity"/>
    <property type="evidence" value="ECO:0007669"/>
    <property type="project" value="InterPro"/>
</dbReference>
<dbReference type="GO" id="GO:0052793">
    <property type="term" value="F:pectin acetylesterase activity"/>
    <property type="evidence" value="ECO:0007669"/>
    <property type="project" value="TreeGrafter"/>
</dbReference>
<dbReference type="PROSITE" id="PS50879">
    <property type="entry name" value="RNASE_H_1"/>
    <property type="match status" value="1"/>
</dbReference>
<comment type="caution">
    <text evidence="8">The sequence shown here is derived from an EMBL/GenBank/DDBJ whole genome shotgun (WGS) entry which is preliminary data.</text>
</comment>
<reference evidence="8 9" key="1">
    <citation type="submission" date="2020-12" db="EMBL/GenBank/DDBJ databases">
        <title>Concerted genomic and epigenomic changes stabilize Arabidopsis allopolyploids.</title>
        <authorList>
            <person name="Chen Z."/>
        </authorList>
    </citation>
    <scope>NUCLEOTIDE SEQUENCE [LARGE SCALE GENOMIC DNA]</scope>
    <source>
        <strain evidence="8">Allo738</strain>
        <tissue evidence="8">Leaf</tissue>
    </source>
</reference>
<keyword evidence="4" id="KW-0134">Cell wall</keyword>
<evidence type="ECO:0000313" key="9">
    <source>
        <dbReference type="Proteomes" id="UP000694240"/>
    </source>
</evidence>
<sequence length="637" mass="70324">MAVWWGWKWRCGNIFGGNGKCRDRVKFIKDLAEEVAIANASVKGNEVRVSRVERSVSWVSPGDGWVKLNTDGASRGNPGFATAGGVLRDHNGAWIGGFAVNIGVCSAPLTKLWGVYYGLFIAWGRGARRVELEVDSKMVVGFLTTGIADSHPLSFLLRLCYGFLSKDWIVRISHVYREANRLADGLANYAFSLSLVQDLSESTEIDLFESRFSALFRTPAEMKSVLRIAAAIFWLWLFIVLGVIGSGNVRDTDDEISLLESQLVVTSPSQLLMVPLTLIQAAASKGAVCLDGTLPGYHLHPGSGSGANRWLIQLEGGGWCNTRRSCIFRKTTRRGSSNHMEKVLAFTGILSNKSNENPDFFNWNRVKLRYCDGASFTGDSQDESSQLYYRGQRIWHSAMEELLSKGMQKAEQALLSGCSAGGLASILHCDQFKELFPGTTTVKCLSDAGMFMDAVDVSGGHSLRKMFQGVVTVQNLQKELSTACTKHLDPTSCFFPQNLVSGIKTPMFLLNAAYDAWQVQESLAPPSVDLSGSWKACKSDHSHCNSSQIQFFQDFRTHMVDAVKSFATSTHNGVFINSCFAHCQSERQDTWYAPDSPTLHGKTVAESVGDWYFDRTTVKAIDCPYPCDKTCHNLIFK</sequence>
<evidence type="ECO:0000313" key="8">
    <source>
        <dbReference type="EMBL" id="KAG7639987.1"/>
    </source>
</evidence>
<keyword evidence="6" id="KW-0812">Transmembrane</keyword>
<dbReference type="EMBL" id="JAEFBK010000002">
    <property type="protein sequence ID" value="KAG7639987.1"/>
    <property type="molecule type" value="Genomic_DNA"/>
</dbReference>
<dbReference type="Proteomes" id="UP000694240">
    <property type="component" value="Chromosome 2"/>
</dbReference>
<dbReference type="CDD" id="cd06222">
    <property type="entry name" value="RNase_H_like"/>
    <property type="match status" value="1"/>
</dbReference>
<feature type="transmembrane region" description="Helical" evidence="6">
    <location>
        <begin position="225"/>
        <end position="244"/>
    </location>
</feature>
<comment type="similarity">
    <text evidence="3">Belongs to the pectinacetylesterase family.</text>
</comment>
<dbReference type="Pfam" id="PF03283">
    <property type="entry name" value="PAE"/>
    <property type="match status" value="1"/>
</dbReference>
<keyword evidence="4" id="KW-0964">Secreted</keyword>
<dbReference type="InterPro" id="IPR004963">
    <property type="entry name" value="PAE/NOTUM"/>
</dbReference>
<dbReference type="InterPro" id="IPR002156">
    <property type="entry name" value="RNaseH_domain"/>
</dbReference>
<dbReference type="AlphaFoldDB" id="A0A8T2FVD5"/>
<comment type="function">
    <text evidence="1">Hydrolyzes acetyl esters in homogalacturonan regions of pectin. In type I primary cell wall, galacturonic acid residues of pectin can be acetylated at the O-2 and O-3 positions. Decreasing the degree of acetylation of pectin gels in vitro alters their physical properties.</text>
</comment>
<keyword evidence="9" id="KW-1185">Reference proteome</keyword>
<dbReference type="PANTHER" id="PTHR21562:SF98">
    <property type="entry name" value="PECTIN ACETYLESTERASE 3"/>
    <property type="match status" value="1"/>
</dbReference>
<dbReference type="GO" id="GO:0071555">
    <property type="term" value="P:cell wall organization"/>
    <property type="evidence" value="ECO:0007669"/>
    <property type="project" value="UniProtKB-KW"/>
</dbReference>
<keyword evidence="6" id="KW-0472">Membrane</keyword>
<dbReference type="InterPro" id="IPR044730">
    <property type="entry name" value="RNase_H-like_dom_plant"/>
</dbReference>
<feature type="domain" description="RNase H type-1" evidence="7">
    <location>
        <begin position="62"/>
        <end position="192"/>
    </location>
</feature>
<protein>
    <submittedName>
        <fullName evidence="8">Ribonuclease H domain</fullName>
    </submittedName>
</protein>
<evidence type="ECO:0000256" key="5">
    <source>
        <dbReference type="ARBA" id="ARBA00023316"/>
    </source>
</evidence>
<gene>
    <name evidence="8" type="ORF">ISN45_At02g042350</name>
</gene>
<evidence type="ECO:0000256" key="2">
    <source>
        <dbReference type="ARBA" id="ARBA00004191"/>
    </source>
</evidence>